<dbReference type="PANTHER" id="PTHR21311:SF0">
    <property type="entry name" value="CONSERVED OLIGOMERIC GOLGI COMPLEX SUBUNIT 8"/>
    <property type="match status" value="1"/>
</dbReference>
<evidence type="ECO:0000256" key="6">
    <source>
        <dbReference type="ARBA" id="ARBA00023034"/>
    </source>
</evidence>
<keyword evidence="4" id="KW-0813">Transport</keyword>
<dbReference type="GO" id="GO:0017119">
    <property type="term" value="C:Golgi transport complex"/>
    <property type="evidence" value="ECO:0007669"/>
    <property type="project" value="InterPro"/>
</dbReference>
<evidence type="ECO:0000256" key="1">
    <source>
        <dbReference type="ARBA" id="ARBA00004395"/>
    </source>
</evidence>
<dbReference type="GO" id="GO:0015031">
    <property type="term" value="P:protein transport"/>
    <property type="evidence" value="ECO:0007669"/>
    <property type="project" value="UniProtKB-KW"/>
</dbReference>
<evidence type="ECO:0000256" key="8">
    <source>
        <dbReference type="ARBA" id="ARBA00031347"/>
    </source>
</evidence>
<name>A0A9P5ZRE2_PLEER</name>
<feature type="region of interest" description="Disordered" evidence="9">
    <location>
        <begin position="467"/>
        <end position="491"/>
    </location>
</feature>
<dbReference type="AlphaFoldDB" id="A0A9P5ZRE2"/>
<comment type="subcellular location">
    <subcellularLocation>
        <location evidence="1">Golgi apparatus membrane</location>
        <topology evidence="1">Peripheral membrane protein</topology>
    </subcellularLocation>
</comment>
<dbReference type="GO" id="GO:0000139">
    <property type="term" value="C:Golgi membrane"/>
    <property type="evidence" value="ECO:0007669"/>
    <property type="project" value="UniProtKB-SubCell"/>
</dbReference>
<evidence type="ECO:0000256" key="7">
    <source>
        <dbReference type="ARBA" id="ARBA00023136"/>
    </source>
</evidence>
<keyword evidence="6" id="KW-0333">Golgi apparatus</keyword>
<dbReference type="EMBL" id="MU154607">
    <property type="protein sequence ID" value="KAF9492107.1"/>
    <property type="molecule type" value="Genomic_DNA"/>
</dbReference>
<sequence length="655" mass="70972">MSGDTQTLADVVGAPSTPTSEEYLKHLTTLPLPDLLAEPTLLQTQAHYLTSSLVTLAHTSYPTFLAVHQSNSALNSSLNTLSTSLDTLVSDSLPALEQRASDWKNQTESVLKERKRARVVLEQHEKLRDLLDIPLLIDTCVRNGYFGEALSLAAHARSLATLFDNDGSGDKGEQGARSPPVLLSSIIAEVDQSITQMLVSLLATLHEPHRKLPALFKAVNFLRRMNVFGGATNSTSPTTPIPSPVATKVTGKGTDLTPGHTLHGASTDETIQAEQQLALAFLSGRETCLVASLDGCGRNIQGGIYELQATPGEGRRQLEERELEDIARYLKKYIDTWREAAYDIVTQYSTIFLERSPLPSNPPPTKQQLRELHTSLHSLLSTYATHSLTKHLVPILTSALPLLAPPALPSLLTQLTYCASAFGRVGLDFRGLLADIMGKSVVAVVRRDIQAAGNVWAQELLKSYEPEEIDDGKTDTTMSRSKSSGNKSGVRVNRVPSKWLISPSLVASPPRPLPSGTSNPAHIPPPLLASYPPLAVFTNALLTTLNGLRLLAPLHVKDALIRVMDEEMVNGGQALLRFAEAVGADEKLEEGEVNVVRSCGEVYFGVFAPFMKRALVEGVYGAKAGDGDENLSGQLVEVTRNWDTWISSLPTLPRS</sequence>
<keyword evidence="5" id="KW-0653">Protein transport</keyword>
<dbReference type="InterPro" id="IPR007255">
    <property type="entry name" value="COG8"/>
</dbReference>
<comment type="caution">
    <text evidence="10">The sequence shown here is derived from an EMBL/GenBank/DDBJ whole genome shotgun (WGS) entry which is preliminary data.</text>
</comment>
<reference evidence="10" key="1">
    <citation type="submission" date="2020-11" db="EMBL/GenBank/DDBJ databases">
        <authorList>
            <consortium name="DOE Joint Genome Institute"/>
            <person name="Ahrendt S."/>
            <person name="Riley R."/>
            <person name="Andreopoulos W."/>
            <person name="Labutti K."/>
            <person name="Pangilinan J."/>
            <person name="Ruiz-Duenas F.J."/>
            <person name="Barrasa J.M."/>
            <person name="Sanchez-Garcia M."/>
            <person name="Camarero S."/>
            <person name="Miyauchi S."/>
            <person name="Serrano A."/>
            <person name="Linde D."/>
            <person name="Babiker R."/>
            <person name="Drula E."/>
            <person name="Ayuso-Fernandez I."/>
            <person name="Pacheco R."/>
            <person name="Padilla G."/>
            <person name="Ferreira P."/>
            <person name="Barriuso J."/>
            <person name="Kellner H."/>
            <person name="Castanera R."/>
            <person name="Alfaro M."/>
            <person name="Ramirez L."/>
            <person name="Pisabarro A.G."/>
            <person name="Kuo A."/>
            <person name="Tritt A."/>
            <person name="Lipzen A."/>
            <person name="He G."/>
            <person name="Yan M."/>
            <person name="Ng V."/>
            <person name="Cullen D."/>
            <person name="Martin F."/>
            <person name="Rosso M.-N."/>
            <person name="Henrissat B."/>
            <person name="Hibbett D."/>
            <person name="Martinez A.T."/>
            <person name="Grigoriev I.V."/>
        </authorList>
    </citation>
    <scope>NUCLEOTIDE SEQUENCE</scope>
    <source>
        <strain evidence="10">ATCC 90797</strain>
    </source>
</reference>
<evidence type="ECO:0000256" key="4">
    <source>
        <dbReference type="ARBA" id="ARBA00022448"/>
    </source>
</evidence>
<proteinExistence type="inferred from homology"/>
<comment type="similarity">
    <text evidence="2">Belongs to the COG8 family.</text>
</comment>
<evidence type="ECO:0000256" key="2">
    <source>
        <dbReference type="ARBA" id="ARBA00006419"/>
    </source>
</evidence>
<gene>
    <name evidence="10" type="ORF">BDN71DRAFT_1474278</name>
</gene>
<feature type="compositionally biased region" description="Polar residues" evidence="9">
    <location>
        <begin position="475"/>
        <end position="487"/>
    </location>
</feature>
<dbReference type="Proteomes" id="UP000807025">
    <property type="component" value="Unassembled WGS sequence"/>
</dbReference>
<dbReference type="PANTHER" id="PTHR21311">
    <property type="entry name" value="CONSERVED OLIGOMERIC GOLGI COMPLEX COMPONENT 8"/>
    <property type="match status" value="1"/>
</dbReference>
<dbReference type="GO" id="GO:0006891">
    <property type="term" value="P:intra-Golgi vesicle-mediated transport"/>
    <property type="evidence" value="ECO:0007669"/>
    <property type="project" value="TreeGrafter"/>
</dbReference>
<keyword evidence="11" id="KW-1185">Reference proteome</keyword>
<dbReference type="OrthoDB" id="1661054at2759"/>
<evidence type="ECO:0000313" key="10">
    <source>
        <dbReference type="EMBL" id="KAF9492107.1"/>
    </source>
</evidence>
<evidence type="ECO:0000256" key="9">
    <source>
        <dbReference type="SAM" id="MobiDB-lite"/>
    </source>
</evidence>
<evidence type="ECO:0000313" key="11">
    <source>
        <dbReference type="Proteomes" id="UP000807025"/>
    </source>
</evidence>
<dbReference type="Pfam" id="PF04124">
    <property type="entry name" value="Dor1"/>
    <property type="match status" value="2"/>
</dbReference>
<evidence type="ECO:0000256" key="3">
    <source>
        <dbReference type="ARBA" id="ARBA00020983"/>
    </source>
</evidence>
<protein>
    <recommendedName>
        <fullName evidence="3">Conserved oligomeric Golgi complex subunit 8</fullName>
    </recommendedName>
    <alternativeName>
        <fullName evidence="8">Component of oligomeric Golgi complex 8</fullName>
    </alternativeName>
</protein>
<accession>A0A9P5ZRE2</accession>
<organism evidence="10 11">
    <name type="scientific">Pleurotus eryngii</name>
    <name type="common">Boletus of the steppes</name>
    <dbReference type="NCBI Taxonomy" id="5323"/>
    <lineage>
        <taxon>Eukaryota</taxon>
        <taxon>Fungi</taxon>
        <taxon>Dikarya</taxon>
        <taxon>Basidiomycota</taxon>
        <taxon>Agaricomycotina</taxon>
        <taxon>Agaricomycetes</taxon>
        <taxon>Agaricomycetidae</taxon>
        <taxon>Agaricales</taxon>
        <taxon>Pleurotineae</taxon>
        <taxon>Pleurotaceae</taxon>
        <taxon>Pleurotus</taxon>
    </lineage>
</organism>
<keyword evidence="7" id="KW-0472">Membrane</keyword>
<evidence type="ECO:0000256" key="5">
    <source>
        <dbReference type="ARBA" id="ARBA00022927"/>
    </source>
</evidence>